<evidence type="ECO:0000256" key="3">
    <source>
        <dbReference type="ARBA" id="ARBA00023237"/>
    </source>
</evidence>
<dbReference type="SMART" id="SM00028">
    <property type="entry name" value="TPR"/>
    <property type="match status" value="4"/>
</dbReference>
<dbReference type="Pfam" id="PF13525">
    <property type="entry name" value="YfiO"/>
    <property type="match status" value="1"/>
</dbReference>
<gene>
    <name evidence="5" type="ORF">A45J_0822</name>
</gene>
<dbReference type="PROSITE" id="PS50005">
    <property type="entry name" value="TPR"/>
    <property type="match status" value="1"/>
</dbReference>
<dbReference type="PANTHER" id="PTHR37423:SF6">
    <property type="entry name" value="CELL DIVISION COORDINATOR CPOB"/>
    <property type="match status" value="1"/>
</dbReference>
<protein>
    <submittedName>
        <fullName evidence="5">Outer membrane protein assembly factor BamD</fullName>
    </submittedName>
</protein>
<name>A0A5J4L4F1_9ZZZZ</name>
<dbReference type="NCBIfam" id="TIGR03302">
    <property type="entry name" value="OM_YfiO"/>
    <property type="match status" value="1"/>
</dbReference>
<dbReference type="InterPro" id="IPR019734">
    <property type="entry name" value="TPR_rpt"/>
</dbReference>
<dbReference type="Gene3D" id="1.25.40.10">
    <property type="entry name" value="Tetratricopeptide repeat domain"/>
    <property type="match status" value="1"/>
</dbReference>
<dbReference type="AlphaFoldDB" id="A0A5J4L4F1"/>
<dbReference type="InterPro" id="IPR017689">
    <property type="entry name" value="BamD"/>
</dbReference>
<evidence type="ECO:0000256" key="2">
    <source>
        <dbReference type="ARBA" id="ARBA00023136"/>
    </source>
</evidence>
<dbReference type="HAMAP" id="MF_00922">
    <property type="entry name" value="OM_assembly_BamD"/>
    <property type="match status" value="1"/>
</dbReference>
<dbReference type="SUPFAM" id="SSF48452">
    <property type="entry name" value="TPR-like"/>
    <property type="match status" value="1"/>
</dbReference>
<keyword evidence="3" id="KW-0998">Cell outer membrane</keyword>
<keyword evidence="1" id="KW-0732">Signal</keyword>
<dbReference type="PROSITE" id="PS51257">
    <property type="entry name" value="PROKAR_LIPOPROTEIN"/>
    <property type="match status" value="1"/>
</dbReference>
<evidence type="ECO:0000256" key="1">
    <source>
        <dbReference type="ARBA" id="ARBA00022729"/>
    </source>
</evidence>
<evidence type="ECO:0000259" key="4">
    <source>
        <dbReference type="Pfam" id="PF13525"/>
    </source>
</evidence>
<dbReference type="InterPro" id="IPR039565">
    <property type="entry name" value="BamD-like"/>
</dbReference>
<sequence length="258" mass="29926">MEKRRMAHSFLFLALCSLLFILASCSGSKGVKKEEGFDPEKYLSRAEILINDKEYEEARKLLLEVKNRETAKKYAPQAQLKIAESYIKDGDIDIGIEEYRKFIELYPDNQYASYAQYQIGMAYFSQIESPDRGSGAAQSALREFIRLKELYPRNPYKEVLELRIEKCRNVIADGEFMVGEFYYKKESYNAAINRLEGLLKQFPDYKRGDEALILLARAYKAANINDKAQETFNKLIEKYPSSRFASEAKKELEKFKGK</sequence>
<proteinExistence type="inferred from homology"/>
<evidence type="ECO:0000313" key="5">
    <source>
        <dbReference type="EMBL" id="GER93089.1"/>
    </source>
</evidence>
<feature type="domain" description="Outer membrane lipoprotein BamD-like" evidence="4">
    <location>
        <begin position="46"/>
        <end position="231"/>
    </location>
</feature>
<reference evidence="5" key="1">
    <citation type="submission" date="2019-10" db="EMBL/GenBank/DDBJ databases">
        <title>Metagenomic sequencing of thiosulfate-disproportionating enrichment culture.</title>
        <authorList>
            <person name="Umezawa K."/>
            <person name="Kojima H."/>
            <person name="Fukui M."/>
        </authorList>
    </citation>
    <scope>NUCLEOTIDE SEQUENCE</scope>
    <source>
        <strain evidence="5">45J</strain>
    </source>
</reference>
<accession>A0A5J4L4F1</accession>
<dbReference type="PANTHER" id="PTHR37423">
    <property type="entry name" value="SOLUBLE LYTIC MUREIN TRANSGLYCOSYLASE-RELATED"/>
    <property type="match status" value="1"/>
</dbReference>
<comment type="caution">
    <text evidence="5">The sequence shown here is derived from an EMBL/GenBank/DDBJ whole genome shotgun (WGS) entry which is preliminary data.</text>
</comment>
<dbReference type="EMBL" id="BLAB01000001">
    <property type="protein sequence ID" value="GER93089.1"/>
    <property type="molecule type" value="Genomic_DNA"/>
</dbReference>
<organism evidence="5">
    <name type="scientific">hot springs metagenome</name>
    <dbReference type="NCBI Taxonomy" id="433727"/>
    <lineage>
        <taxon>unclassified sequences</taxon>
        <taxon>metagenomes</taxon>
        <taxon>ecological metagenomes</taxon>
    </lineage>
</organism>
<keyword evidence="2" id="KW-0472">Membrane</keyword>
<dbReference type="InterPro" id="IPR011990">
    <property type="entry name" value="TPR-like_helical_dom_sf"/>
</dbReference>